<dbReference type="EMBL" id="FM211055">
    <property type="protein sequence ID" value="CAR67363.1"/>
    <property type="molecule type" value="Genomic_DNA"/>
</dbReference>
<organism evidence="2">
    <name type="scientific">Photorhabdus asymbiotica subsp. asymbiotica (strain ATCC 43949 / 3105-77)</name>
    <name type="common">Xenorhabdus luminescens (strain 2)</name>
    <dbReference type="NCBI Taxonomy" id="553480"/>
    <lineage>
        <taxon>Bacteria</taxon>
        <taxon>Pseudomonadati</taxon>
        <taxon>Pseudomonadota</taxon>
        <taxon>Gammaproteobacteria</taxon>
        <taxon>Enterobacterales</taxon>
        <taxon>Morganellaceae</taxon>
        <taxon>Photorhabdus</taxon>
    </lineage>
</organism>
<reference evidence="2" key="1">
    <citation type="journal article" date="2008" name="Proc. Natl. Acad. Sci. U.S.A.">
        <title>Rapid virulence annotation (RVA): identification of virulence factors using a bacterial genome library and multiple invertebrate hosts.</title>
        <authorList>
            <person name="Waterfield N.R."/>
            <person name="Sanchez-Contreras M."/>
            <person name="Eleftherianos I."/>
            <person name="Dowling A."/>
            <person name="Wilkinson P."/>
            <person name="Parkhill J."/>
            <person name="Thomson N."/>
            <person name="Reynolds S.E."/>
            <person name="Bode H.B."/>
            <person name="Dorus S."/>
            <person name="Ffrench-Constant R.H."/>
        </authorList>
    </citation>
    <scope>NUCLEOTIDE SEQUENCE</scope>
    <source>
        <strain evidence="2">ATCC 43949</strain>
    </source>
</reference>
<evidence type="ECO:0000313" key="3">
    <source>
        <dbReference type="Proteomes" id="UP000002747"/>
    </source>
</evidence>
<proteinExistence type="predicted"/>
<accession>C7BM54</accession>
<dbReference type="KEGG" id="pay:PAU_00781"/>
<name>B6VMI3_PHOAA</name>
<dbReference type="STRING" id="291112.PAU_00781"/>
<evidence type="ECO:0000313" key="1">
    <source>
        <dbReference type="EMBL" id="CAQ82873.1"/>
    </source>
</evidence>
<reference evidence="1" key="2">
    <citation type="submission" date="2008-05" db="EMBL/GenBank/DDBJ databases">
        <authorList>
            <person name="Crossman L.C."/>
        </authorList>
    </citation>
    <scope>NUCLEOTIDE SEQUENCE</scope>
    <source>
        <strain evidence="1">ATCC43949</strain>
    </source>
</reference>
<sequence length="57" mass="7133">MADSDNISINYKYKWSYKMKYDPRLRTFVEDDYRYEDHLNFKKQIYPIDFKLQRGGK</sequence>
<evidence type="ECO:0000313" key="2">
    <source>
        <dbReference type="EMBL" id="CAR67363.1"/>
    </source>
</evidence>
<reference evidence="2" key="3">
    <citation type="submission" date="2008-09" db="EMBL/GenBank/DDBJ databases">
        <authorList>
            <person name="Thomson N.R."/>
        </authorList>
    </citation>
    <scope>NUCLEOTIDE SEQUENCE</scope>
    <source>
        <strain evidence="2">ATCC 43949</strain>
    </source>
</reference>
<dbReference type="EMBL" id="FM162591">
    <property type="protein sequence ID" value="CAQ82873.1"/>
    <property type="molecule type" value="Genomic_DNA"/>
</dbReference>
<dbReference type="AlphaFoldDB" id="B6VMI3"/>
<accession>B6VMI3</accession>
<gene>
    <name evidence="1" type="ordered locus">PAU_00781</name>
    <name evidence="2" type="ORF">PA-RVA13-1234</name>
</gene>
<reference evidence="1 3" key="4">
    <citation type="journal article" date="2009" name="BMC Genomics">
        <title>Comparative genomics of the emerging human pathogen Photorhabdus asymbiotica with the insect pathogen Photorhabdus luminescens.</title>
        <authorList>
            <person name="Wilkinson P."/>
            <person name="Waterfield N.R."/>
            <person name="Crossman L."/>
            <person name="Corton C."/>
            <person name="Sanchez-Contreras M."/>
            <person name="Vlisidou I."/>
            <person name="Barron A."/>
            <person name="Bignell A."/>
            <person name="Clark L."/>
            <person name="Ormond D."/>
            <person name="Mayho M."/>
            <person name="Bason N."/>
            <person name="Smith F."/>
            <person name="Simmonds M."/>
            <person name="Churcher C."/>
            <person name="Harris D."/>
            <person name="Thompson N.R."/>
            <person name="Quail M."/>
            <person name="Parkhill J."/>
            <person name="ffrench-Constant R.H."/>
        </authorList>
    </citation>
    <scope>NUCLEOTIDE SEQUENCE [LARGE SCALE GENOMIC DNA]</scope>
    <source>
        <strain evidence="3">ATCC 43949 / 3105-77</strain>
        <strain evidence="1">ATCC43949</strain>
    </source>
</reference>
<dbReference type="Proteomes" id="UP000002747">
    <property type="component" value="Chromosome"/>
</dbReference>
<protein>
    <submittedName>
        <fullName evidence="2">Uncharacterized protein</fullName>
    </submittedName>
</protein>